<dbReference type="Proteomes" id="UP000183809">
    <property type="component" value="Unassembled WGS sequence"/>
</dbReference>
<dbReference type="RefSeq" id="XP_020131355.1">
    <property type="nucleotide sequence ID" value="XM_020271957.1"/>
</dbReference>
<dbReference type="OrthoDB" id="2129688at2759"/>
<reference evidence="2 3" key="1">
    <citation type="submission" date="2016-10" db="EMBL/GenBank/DDBJ databases">
        <title>Proteomics and genomics reveal pathogen-plant mechanisms compatible with a hemibiotrophic lifestyle of Diplodia corticola.</title>
        <authorList>
            <person name="Fernandes I."/>
            <person name="De Jonge R."/>
            <person name="Van De Peer Y."/>
            <person name="Devreese B."/>
            <person name="Alves A."/>
            <person name="Esteves A.C."/>
        </authorList>
    </citation>
    <scope>NUCLEOTIDE SEQUENCE [LARGE SCALE GENOMIC DNA]</scope>
    <source>
        <strain evidence="2 3">CBS 112549</strain>
    </source>
</reference>
<proteinExistence type="predicted"/>
<comment type="caution">
    <text evidence="2">The sequence shown here is derived from an EMBL/GenBank/DDBJ whole genome shotgun (WGS) entry which is preliminary data.</text>
</comment>
<feature type="region of interest" description="Disordered" evidence="1">
    <location>
        <begin position="456"/>
        <end position="491"/>
    </location>
</feature>
<keyword evidence="3" id="KW-1185">Reference proteome</keyword>
<dbReference type="STRING" id="236234.A0A1J9S3G4"/>
<protein>
    <submittedName>
        <fullName evidence="2">Uncharacterized protein</fullName>
    </submittedName>
</protein>
<sequence length="491" mass="54512">MGPRSSSASPPRNAFPTFANGDVEVVLTPVQRLRLHSDVLRGASSKLSELLPVNKAAVLSKKALSEGVNIRYRLELVDVSTTLGENVGRLTMIKLDTHGRPNPAPGTPRATMALSSYGVDPASRAILAAWFSALGALYGREMHLLTQPTRAAARKNKNNNNNNNTDTYDEGYSDDDDDDDDVIENTAAGGLGLGLHTTCTTPDLGDMIAAAATMLDVMDYLELPGSMLAPVELALLGAEQTLWQSVCAAPLAWVELGARLRSFAIWREAALHVVGGWGCGEWTEDERRGLGGEVRALCERKAEKFEAWKEGLEGRLLAYRHERLRWEDGGWERARGKKEHEPDVFYWQAQCLWGQWLAARFREGEGRRAPDGGLALYRMIWEGRFCDAVTEQAKLAPLTPSGRKVVSEIVDEMKKDLKKMVEGAMISKLKLDQSKMPSNRMTPFTIELRNAPWNKQDVGERGFSHRRKRPRLASESRYVADEDDELEDHIA</sequence>
<dbReference type="PANTHER" id="PTHR38119">
    <property type="entry name" value="BTB DOMAIN-CONTAINING PROTEIN-RELATED"/>
    <property type="match status" value="1"/>
</dbReference>
<evidence type="ECO:0000313" key="3">
    <source>
        <dbReference type="Proteomes" id="UP000183809"/>
    </source>
</evidence>
<evidence type="ECO:0000313" key="2">
    <source>
        <dbReference type="EMBL" id="OJD35095.1"/>
    </source>
</evidence>
<gene>
    <name evidence="2" type="ORF">BKCO1_19000167</name>
</gene>
<feature type="region of interest" description="Disordered" evidence="1">
    <location>
        <begin position="153"/>
        <end position="178"/>
    </location>
</feature>
<evidence type="ECO:0000256" key="1">
    <source>
        <dbReference type="SAM" id="MobiDB-lite"/>
    </source>
</evidence>
<feature type="compositionally biased region" description="Acidic residues" evidence="1">
    <location>
        <begin position="481"/>
        <end position="491"/>
    </location>
</feature>
<dbReference type="AlphaFoldDB" id="A0A1J9S3G4"/>
<dbReference type="EMBL" id="MNUE01000019">
    <property type="protein sequence ID" value="OJD35095.1"/>
    <property type="molecule type" value="Genomic_DNA"/>
</dbReference>
<feature type="compositionally biased region" description="Acidic residues" evidence="1">
    <location>
        <begin position="167"/>
        <end position="178"/>
    </location>
</feature>
<accession>A0A1J9S3G4</accession>
<dbReference type="GeneID" id="31012216"/>
<name>A0A1J9S3G4_9PEZI</name>
<dbReference type="PANTHER" id="PTHR38119:SF2">
    <property type="entry name" value="TRANSCRIPTION FACTOR DOMAIN-CONTAINING PROTEIN"/>
    <property type="match status" value="1"/>
</dbReference>
<organism evidence="2 3">
    <name type="scientific">Diplodia corticola</name>
    <dbReference type="NCBI Taxonomy" id="236234"/>
    <lineage>
        <taxon>Eukaryota</taxon>
        <taxon>Fungi</taxon>
        <taxon>Dikarya</taxon>
        <taxon>Ascomycota</taxon>
        <taxon>Pezizomycotina</taxon>
        <taxon>Dothideomycetes</taxon>
        <taxon>Dothideomycetes incertae sedis</taxon>
        <taxon>Botryosphaeriales</taxon>
        <taxon>Botryosphaeriaceae</taxon>
        <taxon>Diplodia</taxon>
    </lineage>
</organism>